<dbReference type="EMBL" id="CP055153">
    <property type="protein sequence ID" value="QMU29249.1"/>
    <property type="molecule type" value="Genomic_DNA"/>
</dbReference>
<sequence length="357" mass="41099">MKIIVDKIPDDTPADAHLYLVGNFNRWQPGVPVYKLQPQPNGTYVITVPFMNRPVEFKVTRGTWETVEAAEDGSDMPNRRIKPPFPAKVSVQVANWTDLVERPPRKHTASPQVQVLDSAFEMPELGRTRRIWLYLPIDYATSKKRYPVLYLHDGQNLFDAFYSFTEEWGIDETLDQMAQTGGPQVIVVGIEHGGEERINELTPYKNPEYGGGDGEKYLQFIIQDLKPYIDTHFRTQPEAEHTGIGGSSLGGLISLYAAAHYPHVFGKAMVLSPSLWFSDKIFTIARKDFKNTRLVLLAGEQEGEEMVSQMQQLYNQLVAHNFPNENIWYQTRPDGNHSEWFWRREFPEAFKWLYTKK</sequence>
<keyword evidence="2" id="KW-1185">Reference proteome</keyword>
<evidence type="ECO:0000313" key="1">
    <source>
        <dbReference type="EMBL" id="QMU29249.1"/>
    </source>
</evidence>
<accession>A0A7L7LA19</accession>
<name>A0A7L7LA19_9BACT</name>
<dbReference type="GO" id="GO:0016787">
    <property type="term" value="F:hydrolase activity"/>
    <property type="evidence" value="ECO:0007669"/>
    <property type="project" value="UniProtKB-KW"/>
</dbReference>
<dbReference type="AlphaFoldDB" id="A0A7L7LA19"/>
<keyword evidence="1" id="KW-0378">Hydrolase</keyword>
<protein>
    <submittedName>
        <fullName evidence="1">Alpha/beta hydrolase</fullName>
    </submittedName>
</protein>
<dbReference type="InterPro" id="IPR050583">
    <property type="entry name" value="Mycobacterial_A85_antigen"/>
</dbReference>
<dbReference type="InterPro" id="IPR029058">
    <property type="entry name" value="AB_hydrolase_fold"/>
</dbReference>
<dbReference type="InterPro" id="IPR000801">
    <property type="entry name" value="Esterase-like"/>
</dbReference>
<organism evidence="1 2">
    <name type="scientific">Adhaeribacter radiodurans</name>
    <dbReference type="NCBI Taxonomy" id="2745197"/>
    <lineage>
        <taxon>Bacteria</taxon>
        <taxon>Pseudomonadati</taxon>
        <taxon>Bacteroidota</taxon>
        <taxon>Cytophagia</taxon>
        <taxon>Cytophagales</taxon>
        <taxon>Hymenobacteraceae</taxon>
        <taxon>Adhaeribacter</taxon>
    </lineage>
</organism>
<proteinExistence type="predicted"/>
<dbReference type="Pfam" id="PF00756">
    <property type="entry name" value="Esterase"/>
    <property type="match status" value="1"/>
</dbReference>
<reference evidence="1 2" key="1">
    <citation type="submission" date="2020-08" db="EMBL/GenBank/DDBJ databases">
        <title>Adhaeribacter dokdonensis sp. nov., isolated from the rhizosphere of Elymus tsukushiensis, a plant native to the Dokdo Islands, Republic of Korea.</title>
        <authorList>
            <person name="Ghim S.Y."/>
        </authorList>
    </citation>
    <scope>NUCLEOTIDE SEQUENCE [LARGE SCALE GENOMIC DNA]</scope>
    <source>
        <strain evidence="1 2">KUDC8001</strain>
    </source>
</reference>
<dbReference type="RefSeq" id="WP_182411708.1">
    <property type="nucleotide sequence ID" value="NZ_CP055153.1"/>
</dbReference>
<dbReference type="KEGG" id="add:HUW48_14935"/>
<gene>
    <name evidence="1" type="ORF">HUW48_14935</name>
</gene>
<evidence type="ECO:0000313" key="2">
    <source>
        <dbReference type="Proteomes" id="UP000514509"/>
    </source>
</evidence>
<dbReference type="Proteomes" id="UP000514509">
    <property type="component" value="Chromosome"/>
</dbReference>
<dbReference type="Gene3D" id="3.40.50.1820">
    <property type="entry name" value="alpha/beta hydrolase"/>
    <property type="match status" value="1"/>
</dbReference>
<dbReference type="PANTHER" id="PTHR48098">
    <property type="entry name" value="ENTEROCHELIN ESTERASE-RELATED"/>
    <property type="match status" value="1"/>
</dbReference>
<dbReference type="PANTHER" id="PTHR48098:SF6">
    <property type="entry name" value="FERRI-BACILLIBACTIN ESTERASE BESA"/>
    <property type="match status" value="1"/>
</dbReference>
<dbReference type="SUPFAM" id="SSF53474">
    <property type="entry name" value="alpha/beta-Hydrolases"/>
    <property type="match status" value="1"/>
</dbReference>